<evidence type="ECO:0000256" key="6">
    <source>
        <dbReference type="ARBA" id="ARBA00022989"/>
    </source>
</evidence>
<reference evidence="10" key="1">
    <citation type="journal article" date="2019" name="Int. J. Syst. Evol. Microbiol.">
        <title>The Global Catalogue of Microorganisms (GCM) 10K type strain sequencing project: providing services to taxonomists for standard genome sequencing and annotation.</title>
        <authorList>
            <consortium name="The Broad Institute Genomics Platform"/>
            <consortium name="The Broad Institute Genome Sequencing Center for Infectious Disease"/>
            <person name="Wu L."/>
            <person name="Ma J."/>
        </authorList>
    </citation>
    <scope>NUCLEOTIDE SEQUENCE [LARGE SCALE GENOMIC DNA]</scope>
    <source>
        <strain evidence="10">JCM 3115</strain>
    </source>
</reference>
<protein>
    <recommendedName>
        <fullName evidence="11">Rod shape-determining protein MreD</fullName>
    </recommendedName>
</protein>
<evidence type="ECO:0000256" key="7">
    <source>
        <dbReference type="ARBA" id="ARBA00023136"/>
    </source>
</evidence>
<keyword evidence="6 8" id="KW-1133">Transmembrane helix</keyword>
<accession>A0ABQ2QNK2</accession>
<evidence type="ECO:0008006" key="11">
    <source>
        <dbReference type="Google" id="ProtNLM"/>
    </source>
</evidence>
<keyword evidence="5" id="KW-0133">Cell shape</keyword>
<comment type="caution">
    <text evidence="9">The sequence shown here is derived from an EMBL/GenBank/DDBJ whole genome shotgun (WGS) entry which is preliminary data.</text>
</comment>
<evidence type="ECO:0000313" key="10">
    <source>
        <dbReference type="Proteomes" id="UP000611554"/>
    </source>
</evidence>
<organism evidence="9 10">
    <name type="scientific">Streptosporangium pseudovulgare</name>
    <dbReference type="NCBI Taxonomy" id="35765"/>
    <lineage>
        <taxon>Bacteria</taxon>
        <taxon>Bacillati</taxon>
        <taxon>Actinomycetota</taxon>
        <taxon>Actinomycetes</taxon>
        <taxon>Streptosporangiales</taxon>
        <taxon>Streptosporangiaceae</taxon>
        <taxon>Streptosporangium</taxon>
    </lineage>
</organism>
<comment type="subcellular location">
    <subcellularLocation>
        <location evidence="1">Cell membrane</location>
        <topology evidence="1">Multi-pass membrane protein</topology>
    </subcellularLocation>
</comment>
<evidence type="ECO:0000256" key="2">
    <source>
        <dbReference type="ARBA" id="ARBA00007776"/>
    </source>
</evidence>
<dbReference type="RefSeq" id="WP_189245666.1">
    <property type="nucleotide sequence ID" value="NZ_BMQJ01000002.1"/>
</dbReference>
<feature type="transmembrane region" description="Helical" evidence="8">
    <location>
        <begin position="99"/>
        <end position="118"/>
    </location>
</feature>
<feature type="transmembrane region" description="Helical" evidence="8">
    <location>
        <begin position="69"/>
        <end position="87"/>
    </location>
</feature>
<gene>
    <name evidence="9" type="ORF">GCM10010140_15080</name>
</gene>
<dbReference type="Pfam" id="PF04093">
    <property type="entry name" value="MreD"/>
    <property type="match status" value="1"/>
</dbReference>
<evidence type="ECO:0000256" key="5">
    <source>
        <dbReference type="ARBA" id="ARBA00022960"/>
    </source>
</evidence>
<evidence type="ECO:0000256" key="1">
    <source>
        <dbReference type="ARBA" id="ARBA00004651"/>
    </source>
</evidence>
<proteinExistence type="inferred from homology"/>
<keyword evidence="3" id="KW-1003">Cell membrane</keyword>
<dbReference type="EMBL" id="BMQJ01000002">
    <property type="protein sequence ID" value="GGP86504.1"/>
    <property type="molecule type" value="Genomic_DNA"/>
</dbReference>
<keyword evidence="7 8" id="KW-0472">Membrane</keyword>
<keyword evidence="4 8" id="KW-0812">Transmembrane</keyword>
<keyword evidence="10" id="KW-1185">Reference proteome</keyword>
<evidence type="ECO:0000256" key="8">
    <source>
        <dbReference type="SAM" id="Phobius"/>
    </source>
</evidence>
<name>A0ABQ2QNK2_9ACTN</name>
<evidence type="ECO:0000256" key="4">
    <source>
        <dbReference type="ARBA" id="ARBA00022692"/>
    </source>
</evidence>
<evidence type="ECO:0000256" key="3">
    <source>
        <dbReference type="ARBA" id="ARBA00022475"/>
    </source>
</evidence>
<dbReference type="Proteomes" id="UP000611554">
    <property type="component" value="Unassembled WGS sequence"/>
</dbReference>
<dbReference type="InterPro" id="IPR007227">
    <property type="entry name" value="Cell_shape_determining_MreD"/>
</dbReference>
<dbReference type="NCBIfam" id="TIGR03426">
    <property type="entry name" value="shape_MreD"/>
    <property type="match status" value="1"/>
</dbReference>
<evidence type="ECO:0000313" key="9">
    <source>
        <dbReference type="EMBL" id="GGP86504.1"/>
    </source>
</evidence>
<comment type="similarity">
    <text evidence="2">Belongs to the MreD family.</text>
</comment>
<sequence>MGRDALAAGFLLLVMVVQVAVVNRLPLPGDVAPDLVLLTVIGYAQARGAAAGTVMGFFAGLLNDMLPPAAHVMGQYALVLCLVGFAAGRMAELHPEARIITALTCAVAGPVLAAAAGALFGDARLGEDVLTVTLPREAVYDVAAALPVAGLARRVAGGPRMRASRPVRYPARSRL</sequence>